<keyword evidence="6 12" id="KW-0698">rRNA processing</keyword>
<keyword evidence="7 12" id="KW-0489">Methyltransferase</keyword>
<dbReference type="EC" id="2.1.1.193" evidence="3 12"/>
<dbReference type="NCBIfam" id="NF008692">
    <property type="entry name" value="PRK11713.1-5"/>
    <property type="match status" value="1"/>
</dbReference>
<comment type="similarity">
    <text evidence="2 12">Belongs to the RNA methyltransferase RsmE family.</text>
</comment>
<dbReference type="EMBL" id="JAEPBG010000012">
    <property type="protein sequence ID" value="MBK4737444.1"/>
    <property type="molecule type" value="Genomic_DNA"/>
</dbReference>
<feature type="domain" description="Ribosomal RNA small subunit methyltransferase E methyltransferase" evidence="13">
    <location>
        <begin position="72"/>
        <end position="234"/>
    </location>
</feature>
<comment type="catalytic activity">
    <reaction evidence="11 12">
        <text>uridine(1498) in 16S rRNA + S-adenosyl-L-methionine = N(3)-methyluridine(1498) in 16S rRNA + S-adenosyl-L-homocysteine + H(+)</text>
        <dbReference type="Rhea" id="RHEA:42920"/>
        <dbReference type="Rhea" id="RHEA-COMP:10283"/>
        <dbReference type="Rhea" id="RHEA-COMP:10284"/>
        <dbReference type="ChEBI" id="CHEBI:15378"/>
        <dbReference type="ChEBI" id="CHEBI:57856"/>
        <dbReference type="ChEBI" id="CHEBI:59789"/>
        <dbReference type="ChEBI" id="CHEBI:65315"/>
        <dbReference type="ChEBI" id="CHEBI:74502"/>
        <dbReference type="EC" id="2.1.1.193"/>
    </reaction>
</comment>
<name>A0A934T1Z3_9BURK</name>
<evidence type="ECO:0000256" key="3">
    <source>
        <dbReference type="ARBA" id="ARBA00012328"/>
    </source>
</evidence>
<dbReference type="InterPro" id="IPR029026">
    <property type="entry name" value="tRNA_m1G_MTases_N"/>
</dbReference>
<evidence type="ECO:0000256" key="9">
    <source>
        <dbReference type="ARBA" id="ARBA00022691"/>
    </source>
</evidence>
<evidence type="ECO:0000259" key="14">
    <source>
        <dbReference type="Pfam" id="PF20260"/>
    </source>
</evidence>
<evidence type="ECO:0000256" key="12">
    <source>
        <dbReference type="PIRNR" id="PIRNR015601"/>
    </source>
</evidence>
<dbReference type="PIRSF" id="PIRSF015601">
    <property type="entry name" value="MTase_slr0722"/>
    <property type="match status" value="1"/>
</dbReference>
<evidence type="ECO:0000256" key="1">
    <source>
        <dbReference type="ARBA" id="ARBA00004496"/>
    </source>
</evidence>
<evidence type="ECO:0000256" key="8">
    <source>
        <dbReference type="ARBA" id="ARBA00022679"/>
    </source>
</evidence>
<evidence type="ECO:0000313" key="15">
    <source>
        <dbReference type="EMBL" id="MBK4737444.1"/>
    </source>
</evidence>
<dbReference type="CDD" id="cd18084">
    <property type="entry name" value="RsmE-like"/>
    <property type="match status" value="1"/>
</dbReference>
<sequence length="241" mass="26115">MPRFHYPQALHPGSLIELPDHIAHHLQVLRLAPGAQITLFNGEGGEATAVLTAIERRRASAEVKLFSPREAELPYALMLAQALPEGAKMDWIIEKATELGATAIQPLAAQRSVVRLSAERAEKKAAHWRGIIIAACEQCGRNRLPHLAEPAEFSAWIAQHDLHRRILLSPRATQSLSDWARHQPPQPVTLVIGPEGGFSDAEEAAAQKHGALPLSMGPRVLRTETAGLAALAALNAIWGAM</sequence>
<proteinExistence type="inferred from homology"/>
<dbReference type="InterPro" id="IPR015947">
    <property type="entry name" value="PUA-like_sf"/>
</dbReference>
<evidence type="ECO:0000256" key="5">
    <source>
        <dbReference type="ARBA" id="ARBA00022490"/>
    </source>
</evidence>
<evidence type="ECO:0000256" key="4">
    <source>
        <dbReference type="ARBA" id="ARBA00013673"/>
    </source>
</evidence>
<comment type="function">
    <text evidence="10 12">Specifically methylates the N3 position of the uracil ring of uridine 1498 (m3U1498) in 16S rRNA. Acts on the fully assembled 30S ribosomal subunit.</text>
</comment>
<dbReference type="GO" id="GO:0070042">
    <property type="term" value="F:rRNA (uridine-N3-)-methyltransferase activity"/>
    <property type="evidence" value="ECO:0007669"/>
    <property type="project" value="TreeGrafter"/>
</dbReference>
<dbReference type="SUPFAM" id="SSF88697">
    <property type="entry name" value="PUA domain-like"/>
    <property type="match status" value="1"/>
</dbReference>
<evidence type="ECO:0000259" key="13">
    <source>
        <dbReference type="Pfam" id="PF04452"/>
    </source>
</evidence>
<evidence type="ECO:0000256" key="11">
    <source>
        <dbReference type="ARBA" id="ARBA00047944"/>
    </source>
</evidence>
<dbReference type="GO" id="GO:0005737">
    <property type="term" value="C:cytoplasm"/>
    <property type="evidence" value="ECO:0007669"/>
    <property type="project" value="UniProtKB-SubCell"/>
</dbReference>
<keyword evidence="5 12" id="KW-0963">Cytoplasm</keyword>
<dbReference type="InterPro" id="IPR006700">
    <property type="entry name" value="RsmE"/>
</dbReference>
<accession>A0A934T1Z3</accession>
<dbReference type="AlphaFoldDB" id="A0A934T1Z3"/>
<dbReference type="Gene3D" id="2.40.240.20">
    <property type="entry name" value="Hypothetical PUA domain-like, domain 1"/>
    <property type="match status" value="1"/>
</dbReference>
<dbReference type="PANTHER" id="PTHR30027">
    <property type="entry name" value="RIBOSOMAL RNA SMALL SUBUNIT METHYLTRANSFERASE E"/>
    <property type="match status" value="1"/>
</dbReference>
<dbReference type="InterPro" id="IPR029028">
    <property type="entry name" value="Alpha/beta_knot_MTases"/>
</dbReference>
<dbReference type="Proteomes" id="UP000622890">
    <property type="component" value="Unassembled WGS sequence"/>
</dbReference>
<dbReference type="Pfam" id="PF04452">
    <property type="entry name" value="Methyltrans_RNA"/>
    <property type="match status" value="1"/>
</dbReference>
<keyword evidence="16" id="KW-1185">Reference proteome</keyword>
<dbReference type="SUPFAM" id="SSF75217">
    <property type="entry name" value="alpha/beta knot"/>
    <property type="match status" value="1"/>
</dbReference>
<dbReference type="Gene3D" id="3.40.1280.10">
    <property type="match status" value="1"/>
</dbReference>
<organism evidence="15 16">
    <name type="scientific">Noviherbaspirillum pedocola</name>
    <dbReference type="NCBI Taxonomy" id="2801341"/>
    <lineage>
        <taxon>Bacteria</taxon>
        <taxon>Pseudomonadati</taxon>
        <taxon>Pseudomonadota</taxon>
        <taxon>Betaproteobacteria</taxon>
        <taxon>Burkholderiales</taxon>
        <taxon>Oxalobacteraceae</taxon>
        <taxon>Noviherbaspirillum</taxon>
    </lineage>
</organism>
<keyword evidence="8 12" id="KW-0808">Transferase</keyword>
<evidence type="ECO:0000256" key="2">
    <source>
        <dbReference type="ARBA" id="ARBA00005528"/>
    </source>
</evidence>
<dbReference type="Pfam" id="PF20260">
    <property type="entry name" value="PUA_4"/>
    <property type="match status" value="1"/>
</dbReference>
<dbReference type="InterPro" id="IPR046886">
    <property type="entry name" value="RsmE_MTase_dom"/>
</dbReference>
<feature type="domain" description="Ribosomal RNA small subunit methyltransferase E PUA-like" evidence="14">
    <location>
        <begin position="18"/>
        <end position="63"/>
    </location>
</feature>
<dbReference type="RefSeq" id="WP_200595749.1">
    <property type="nucleotide sequence ID" value="NZ_JAEPBG010000012.1"/>
</dbReference>
<keyword evidence="9 12" id="KW-0949">S-adenosyl-L-methionine</keyword>
<comment type="subcellular location">
    <subcellularLocation>
        <location evidence="1 12">Cytoplasm</location>
    </subcellularLocation>
</comment>
<evidence type="ECO:0000313" key="16">
    <source>
        <dbReference type="Proteomes" id="UP000622890"/>
    </source>
</evidence>
<evidence type="ECO:0000256" key="6">
    <source>
        <dbReference type="ARBA" id="ARBA00022552"/>
    </source>
</evidence>
<evidence type="ECO:0000256" key="7">
    <source>
        <dbReference type="ARBA" id="ARBA00022603"/>
    </source>
</evidence>
<evidence type="ECO:0000256" key="10">
    <source>
        <dbReference type="ARBA" id="ARBA00025699"/>
    </source>
</evidence>
<reference evidence="15" key="1">
    <citation type="submission" date="2021-01" db="EMBL/GenBank/DDBJ databases">
        <title>Genome sequence of strain Noviherbaspirillum sp. DKR-6.</title>
        <authorList>
            <person name="Chaudhary D.K."/>
        </authorList>
    </citation>
    <scope>NUCLEOTIDE SEQUENCE</scope>
    <source>
        <strain evidence="15">DKR-6</strain>
    </source>
</reference>
<dbReference type="NCBIfam" id="TIGR00046">
    <property type="entry name" value="RsmE family RNA methyltransferase"/>
    <property type="match status" value="1"/>
</dbReference>
<gene>
    <name evidence="15" type="ORF">JJB74_22730</name>
</gene>
<dbReference type="InterPro" id="IPR046887">
    <property type="entry name" value="RsmE_PUA-like"/>
</dbReference>
<comment type="caution">
    <text evidence="15">The sequence shown here is derived from an EMBL/GenBank/DDBJ whole genome shotgun (WGS) entry which is preliminary data.</text>
</comment>
<protein>
    <recommendedName>
        <fullName evidence="4 12">Ribosomal RNA small subunit methyltransferase E</fullName>
        <ecNumber evidence="3 12">2.1.1.193</ecNumber>
    </recommendedName>
</protein>
<dbReference type="PANTHER" id="PTHR30027:SF3">
    <property type="entry name" value="16S RRNA (URACIL(1498)-N(3))-METHYLTRANSFERASE"/>
    <property type="match status" value="1"/>
</dbReference>
<dbReference type="GO" id="GO:0070475">
    <property type="term" value="P:rRNA base methylation"/>
    <property type="evidence" value="ECO:0007669"/>
    <property type="project" value="TreeGrafter"/>
</dbReference>